<dbReference type="AlphaFoldDB" id="A0AA88PS31"/>
<dbReference type="Proteomes" id="UP001187343">
    <property type="component" value="Unassembled WGS sequence"/>
</dbReference>
<feature type="region of interest" description="Disordered" evidence="1">
    <location>
        <begin position="99"/>
        <end position="128"/>
    </location>
</feature>
<proteinExistence type="predicted"/>
<reference evidence="2" key="1">
    <citation type="submission" date="2023-08" db="EMBL/GenBank/DDBJ databases">
        <title>Chromosome-level Genome Assembly of mud carp (Cirrhinus molitorella).</title>
        <authorList>
            <person name="Liu H."/>
        </authorList>
    </citation>
    <scope>NUCLEOTIDE SEQUENCE</scope>
    <source>
        <strain evidence="2">Prfri</strain>
        <tissue evidence="2">Muscle</tissue>
    </source>
</reference>
<keyword evidence="3" id="KW-1185">Reference proteome</keyword>
<evidence type="ECO:0000313" key="3">
    <source>
        <dbReference type="Proteomes" id="UP001187343"/>
    </source>
</evidence>
<protein>
    <submittedName>
        <fullName evidence="2">Uncharacterized protein</fullName>
    </submittedName>
</protein>
<organism evidence="2 3">
    <name type="scientific">Cirrhinus molitorella</name>
    <name type="common">mud carp</name>
    <dbReference type="NCBI Taxonomy" id="172907"/>
    <lineage>
        <taxon>Eukaryota</taxon>
        <taxon>Metazoa</taxon>
        <taxon>Chordata</taxon>
        <taxon>Craniata</taxon>
        <taxon>Vertebrata</taxon>
        <taxon>Euteleostomi</taxon>
        <taxon>Actinopterygii</taxon>
        <taxon>Neopterygii</taxon>
        <taxon>Teleostei</taxon>
        <taxon>Ostariophysi</taxon>
        <taxon>Cypriniformes</taxon>
        <taxon>Cyprinidae</taxon>
        <taxon>Labeoninae</taxon>
        <taxon>Labeonini</taxon>
        <taxon>Cirrhinus</taxon>
    </lineage>
</organism>
<feature type="compositionally biased region" description="Basic and acidic residues" evidence="1">
    <location>
        <begin position="119"/>
        <end position="128"/>
    </location>
</feature>
<evidence type="ECO:0000256" key="1">
    <source>
        <dbReference type="SAM" id="MobiDB-lite"/>
    </source>
</evidence>
<feature type="compositionally biased region" description="Polar residues" evidence="1">
    <location>
        <begin position="99"/>
        <end position="108"/>
    </location>
</feature>
<comment type="caution">
    <text evidence="2">The sequence shown here is derived from an EMBL/GenBank/DDBJ whole genome shotgun (WGS) entry which is preliminary data.</text>
</comment>
<name>A0AA88PS31_9TELE</name>
<gene>
    <name evidence="2" type="ORF">Q8A67_011537</name>
</gene>
<accession>A0AA88PS31</accession>
<sequence>METHVEKDCRKLINESSRPRDLHCRYTLQTEGGLQLRSCGSRLVPEFCGGRWPDARAHWESVQGRRSDATLLRSGEKLQSPLGLELKNLSLSRGHRCSTSNGFMTSAPANALTRAGGDTGREEREVSD</sequence>
<dbReference type="EMBL" id="JAUYZG010000010">
    <property type="protein sequence ID" value="KAK2897049.1"/>
    <property type="molecule type" value="Genomic_DNA"/>
</dbReference>
<evidence type="ECO:0000313" key="2">
    <source>
        <dbReference type="EMBL" id="KAK2897049.1"/>
    </source>
</evidence>